<dbReference type="PATRIC" id="fig|1423775.4.peg.600"/>
<evidence type="ECO:0000256" key="1">
    <source>
        <dbReference type="ARBA" id="ARBA00007039"/>
    </source>
</evidence>
<name>A0A0R1KHG9_9LACO</name>
<dbReference type="EMBL" id="AZDZ01000014">
    <property type="protein sequence ID" value="KRK79458.1"/>
    <property type="molecule type" value="Genomic_DNA"/>
</dbReference>
<evidence type="ECO:0000313" key="9">
    <source>
        <dbReference type="Proteomes" id="UP000051248"/>
    </source>
</evidence>
<dbReference type="STRING" id="1423775.FD03_GL000588"/>
<reference evidence="8 9" key="1">
    <citation type="journal article" date="2015" name="Genome Announc.">
        <title>Expanding the biotechnology potential of lactobacilli through comparative genomics of 213 strains and associated genera.</title>
        <authorList>
            <person name="Sun Z."/>
            <person name="Harris H.M."/>
            <person name="McCann A."/>
            <person name="Guo C."/>
            <person name="Argimon S."/>
            <person name="Zhang W."/>
            <person name="Yang X."/>
            <person name="Jeffery I.B."/>
            <person name="Cooney J.C."/>
            <person name="Kagawa T.F."/>
            <person name="Liu W."/>
            <person name="Song Y."/>
            <person name="Salvetti E."/>
            <person name="Wrobel A."/>
            <person name="Rasinkangas P."/>
            <person name="Parkhill J."/>
            <person name="Rea M.C."/>
            <person name="O'Sullivan O."/>
            <person name="Ritari J."/>
            <person name="Douillard F.P."/>
            <person name="Paul Ross R."/>
            <person name="Yang R."/>
            <person name="Briner A.E."/>
            <person name="Felis G.E."/>
            <person name="de Vos W.M."/>
            <person name="Barrangou R."/>
            <person name="Klaenhammer T.R."/>
            <person name="Caufield P.W."/>
            <person name="Cui Y."/>
            <person name="Zhang H."/>
            <person name="O'Toole P.W."/>
        </authorList>
    </citation>
    <scope>NUCLEOTIDE SEQUENCE [LARGE SCALE GENOMIC DNA]</scope>
    <source>
        <strain evidence="8 9">DSM 19682</strain>
    </source>
</reference>
<dbReference type="PRINTS" id="PR00127">
    <property type="entry name" value="CLPPROTEASEP"/>
</dbReference>
<evidence type="ECO:0000256" key="6">
    <source>
        <dbReference type="RuleBase" id="RU003567"/>
    </source>
</evidence>
<dbReference type="Proteomes" id="UP000051248">
    <property type="component" value="Unassembled WGS sequence"/>
</dbReference>
<evidence type="ECO:0000256" key="3">
    <source>
        <dbReference type="ARBA" id="ARBA00022670"/>
    </source>
</evidence>
<dbReference type="NCBIfam" id="NF045542">
    <property type="entry name" value="Clp_rel_HeadMat"/>
    <property type="match status" value="1"/>
</dbReference>
<feature type="region of interest" description="Disordered" evidence="7">
    <location>
        <begin position="207"/>
        <end position="226"/>
    </location>
</feature>
<dbReference type="GO" id="GO:0004252">
    <property type="term" value="F:serine-type endopeptidase activity"/>
    <property type="evidence" value="ECO:0007669"/>
    <property type="project" value="InterPro"/>
</dbReference>
<comment type="similarity">
    <text evidence="1 6">Belongs to the peptidase S14 family.</text>
</comment>
<dbReference type="PANTHER" id="PTHR10381">
    <property type="entry name" value="ATP-DEPENDENT CLP PROTEASE PROTEOLYTIC SUBUNIT"/>
    <property type="match status" value="1"/>
</dbReference>
<dbReference type="SUPFAM" id="SSF52096">
    <property type="entry name" value="ClpP/crotonase"/>
    <property type="match status" value="1"/>
</dbReference>
<keyword evidence="2" id="KW-0963">Cytoplasm</keyword>
<dbReference type="GO" id="GO:0051117">
    <property type="term" value="F:ATPase binding"/>
    <property type="evidence" value="ECO:0007669"/>
    <property type="project" value="TreeGrafter"/>
</dbReference>
<dbReference type="CDD" id="cd07016">
    <property type="entry name" value="S14_ClpP_1"/>
    <property type="match status" value="1"/>
</dbReference>
<accession>A0A0R1KHG9</accession>
<dbReference type="eggNOG" id="COG0740">
    <property type="taxonomic scope" value="Bacteria"/>
</dbReference>
<dbReference type="InterPro" id="IPR023562">
    <property type="entry name" value="ClpP/TepA"/>
</dbReference>
<dbReference type="GO" id="GO:0009368">
    <property type="term" value="C:endopeptidase Clp complex"/>
    <property type="evidence" value="ECO:0007669"/>
    <property type="project" value="TreeGrafter"/>
</dbReference>
<sequence length="245" mass="26813">MNVVNPTNDEPGRIDLYGTVGVDPWSGDEQSITAKGVKKAIEQIDGDSVDVHINSYGGIAFEGIGIYNVLKESDKTVNVYIDAIAASAASLIAMAGDTIFMPKNAQLMVHHASTLEYGNANDFEKVIQSLNAMDKSMILTYESRFKGTEAELRELLDAETFLTSDEALAFGFVDKIVDYDSDEDDSDESNADIKNRLFSKYSKEPIAAEAKEDTSTSEDSSKEAVIDLDIKEPQESFAEKLINLI</sequence>
<gene>
    <name evidence="8" type="ORF">FD03_GL000588</name>
</gene>
<dbReference type="Gene3D" id="3.90.226.10">
    <property type="entry name" value="2-enoyl-CoA Hydratase, Chain A, domain 1"/>
    <property type="match status" value="1"/>
</dbReference>
<evidence type="ECO:0000256" key="7">
    <source>
        <dbReference type="SAM" id="MobiDB-lite"/>
    </source>
</evidence>
<keyword evidence="4" id="KW-0378">Hydrolase</keyword>
<evidence type="ECO:0000256" key="5">
    <source>
        <dbReference type="ARBA" id="ARBA00022825"/>
    </source>
</evidence>
<feature type="compositionally biased region" description="Basic and acidic residues" evidence="7">
    <location>
        <begin position="209"/>
        <end position="226"/>
    </location>
</feature>
<organism evidence="8 9">
    <name type="scientific">Companilactobacillus nodensis DSM 19682 = JCM 14932 = NBRC 107160</name>
    <dbReference type="NCBI Taxonomy" id="1423775"/>
    <lineage>
        <taxon>Bacteria</taxon>
        <taxon>Bacillati</taxon>
        <taxon>Bacillota</taxon>
        <taxon>Bacilli</taxon>
        <taxon>Lactobacillales</taxon>
        <taxon>Lactobacillaceae</taxon>
        <taxon>Companilactobacillus</taxon>
    </lineage>
</organism>
<evidence type="ECO:0000313" key="8">
    <source>
        <dbReference type="EMBL" id="KRK79458.1"/>
    </source>
</evidence>
<protein>
    <recommendedName>
        <fullName evidence="6">ATP-dependent Clp protease proteolytic subunit</fullName>
    </recommendedName>
</protein>
<dbReference type="Pfam" id="PF00574">
    <property type="entry name" value="CLP_protease"/>
    <property type="match status" value="1"/>
</dbReference>
<evidence type="ECO:0000256" key="2">
    <source>
        <dbReference type="ARBA" id="ARBA00022490"/>
    </source>
</evidence>
<evidence type="ECO:0000256" key="4">
    <source>
        <dbReference type="ARBA" id="ARBA00022801"/>
    </source>
</evidence>
<dbReference type="InterPro" id="IPR001907">
    <property type="entry name" value="ClpP"/>
</dbReference>
<dbReference type="InterPro" id="IPR029045">
    <property type="entry name" value="ClpP/crotonase-like_dom_sf"/>
</dbReference>
<proteinExistence type="inferred from homology"/>
<comment type="caution">
    <text evidence="8">The sequence shown here is derived from an EMBL/GenBank/DDBJ whole genome shotgun (WGS) entry which is preliminary data.</text>
</comment>
<dbReference type="GO" id="GO:0004176">
    <property type="term" value="F:ATP-dependent peptidase activity"/>
    <property type="evidence" value="ECO:0007669"/>
    <property type="project" value="InterPro"/>
</dbReference>
<dbReference type="AlphaFoldDB" id="A0A0R1KHG9"/>
<keyword evidence="3 8" id="KW-0645">Protease</keyword>
<keyword evidence="9" id="KW-1185">Reference proteome</keyword>
<keyword evidence="5" id="KW-0720">Serine protease</keyword>
<dbReference type="GO" id="GO:0006515">
    <property type="term" value="P:protein quality control for misfolded or incompletely synthesized proteins"/>
    <property type="evidence" value="ECO:0007669"/>
    <property type="project" value="TreeGrafter"/>
</dbReference>
<dbReference type="PANTHER" id="PTHR10381:SF70">
    <property type="entry name" value="ATP-DEPENDENT CLP PROTEASE PROTEOLYTIC SUBUNIT"/>
    <property type="match status" value="1"/>
</dbReference>